<sequence>MSTLSRMLAYMSKTKESMESLIRLLDVADALPGAVALRARSYDLLTLPDGAAVVDVGCGAGRAVDELSERGMRAIGVDVSEEMIAAARHRWPQADFRIGDAFDLPLEDGEVAGYRADKVYHELADAAKALEEAKRVLAPGGRIVLIGQDWDTFIIDSDDPALTRTIVHARADLIPNPRAARRYRNLLLDAGFQDVKAEAHMGVFTDAAMLPMLTGIAEGARAAGAITPEQEAAWASDQRTRAQEGRMFLALPIFVASASKPGE</sequence>
<dbReference type="Gene3D" id="3.40.50.150">
    <property type="entry name" value="Vaccinia Virus protein VP39"/>
    <property type="match status" value="1"/>
</dbReference>
<dbReference type="InterPro" id="IPR013216">
    <property type="entry name" value="Methyltransf_11"/>
</dbReference>
<dbReference type="PANTHER" id="PTHR43591">
    <property type="entry name" value="METHYLTRANSFERASE"/>
    <property type="match status" value="1"/>
</dbReference>
<evidence type="ECO:0000313" key="3">
    <source>
        <dbReference type="Proteomes" id="UP001589532"/>
    </source>
</evidence>
<evidence type="ECO:0000259" key="1">
    <source>
        <dbReference type="Pfam" id="PF08241"/>
    </source>
</evidence>
<dbReference type="Proteomes" id="UP001589532">
    <property type="component" value="Unassembled WGS sequence"/>
</dbReference>
<dbReference type="EMBL" id="JBHMBW010000097">
    <property type="protein sequence ID" value="MFB9630355.1"/>
    <property type="molecule type" value="Genomic_DNA"/>
</dbReference>
<keyword evidence="2" id="KW-0489">Methyltransferase</keyword>
<name>A0ABV5SF85_9ACTN</name>
<comment type="caution">
    <text evidence="2">The sequence shown here is derived from an EMBL/GenBank/DDBJ whole genome shotgun (WGS) entry which is preliminary data.</text>
</comment>
<accession>A0ABV5SF85</accession>
<dbReference type="CDD" id="cd02440">
    <property type="entry name" value="AdoMet_MTases"/>
    <property type="match status" value="1"/>
</dbReference>
<reference evidence="2 3" key="1">
    <citation type="submission" date="2024-09" db="EMBL/GenBank/DDBJ databases">
        <authorList>
            <person name="Sun Q."/>
            <person name="Mori K."/>
        </authorList>
    </citation>
    <scope>NUCLEOTIDE SEQUENCE [LARGE SCALE GENOMIC DNA]</scope>
    <source>
        <strain evidence="2 3">JCM 3143</strain>
    </source>
</reference>
<keyword evidence="2" id="KW-0808">Transferase</keyword>
<keyword evidence="3" id="KW-1185">Reference proteome</keyword>
<gene>
    <name evidence="2" type="ORF">ACFFSA_45405</name>
</gene>
<evidence type="ECO:0000313" key="2">
    <source>
        <dbReference type="EMBL" id="MFB9630355.1"/>
    </source>
</evidence>
<proteinExistence type="predicted"/>
<protein>
    <submittedName>
        <fullName evidence="2">Methyltransferase domain-containing protein</fullName>
    </submittedName>
</protein>
<dbReference type="SUPFAM" id="SSF53335">
    <property type="entry name" value="S-adenosyl-L-methionine-dependent methyltransferases"/>
    <property type="match status" value="1"/>
</dbReference>
<dbReference type="GO" id="GO:0032259">
    <property type="term" value="P:methylation"/>
    <property type="evidence" value="ECO:0007669"/>
    <property type="project" value="UniProtKB-KW"/>
</dbReference>
<feature type="domain" description="Methyltransferase type 11" evidence="1">
    <location>
        <begin position="54"/>
        <end position="145"/>
    </location>
</feature>
<dbReference type="RefSeq" id="WP_344998959.1">
    <property type="nucleotide sequence ID" value="NZ_BAAAXV010000009.1"/>
</dbReference>
<dbReference type="InterPro" id="IPR029063">
    <property type="entry name" value="SAM-dependent_MTases_sf"/>
</dbReference>
<dbReference type="GO" id="GO:0008168">
    <property type="term" value="F:methyltransferase activity"/>
    <property type="evidence" value="ECO:0007669"/>
    <property type="project" value="UniProtKB-KW"/>
</dbReference>
<organism evidence="2 3">
    <name type="scientific">Nonomuraea helvata</name>
    <dbReference type="NCBI Taxonomy" id="37484"/>
    <lineage>
        <taxon>Bacteria</taxon>
        <taxon>Bacillati</taxon>
        <taxon>Actinomycetota</taxon>
        <taxon>Actinomycetes</taxon>
        <taxon>Streptosporangiales</taxon>
        <taxon>Streptosporangiaceae</taxon>
        <taxon>Nonomuraea</taxon>
    </lineage>
</organism>
<dbReference type="Pfam" id="PF08241">
    <property type="entry name" value="Methyltransf_11"/>
    <property type="match status" value="1"/>
</dbReference>